<dbReference type="EMBL" id="JAZGJQ010000003">
    <property type="protein sequence ID" value="MEE6147262.1"/>
    <property type="molecule type" value="Genomic_DNA"/>
</dbReference>
<dbReference type="Pfam" id="PF19789">
    <property type="entry name" value="DUF6273"/>
    <property type="match status" value="1"/>
</dbReference>
<gene>
    <name evidence="2" type="ORF">VXJ25_04540</name>
</gene>
<comment type="caution">
    <text evidence="2">The sequence shown here is derived from an EMBL/GenBank/DDBJ whole genome shotgun (WGS) entry which is preliminary data.</text>
</comment>
<organism evidence="2 3">
    <name type="scientific">Olsenella absiana</name>
    <dbReference type="NCBI Taxonomy" id="3115222"/>
    <lineage>
        <taxon>Bacteria</taxon>
        <taxon>Bacillati</taxon>
        <taxon>Actinomycetota</taxon>
        <taxon>Coriobacteriia</taxon>
        <taxon>Coriobacteriales</taxon>
        <taxon>Atopobiaceae</taxon>
        <taxon>Olsenella</taxon>
    </lineage>
</organism>
<protein>
    <submittedName>
        <fullName evidence="2">DUF6273 domain-containing protein</fullName>
    </submittedName>
</protein>
<dbReference type="RefSeq" id="WP_330958026.1">
    <property type="nucleotide sequence ID" value="NZ_JAZGJQ010000003.1"/>
</dbReference>
<evidence type="ECO:0000313" key="3">
    <source>
        <dbReference type="Proteomes" id="UP001332931"/>
    </source>
</evidence>
<keyword evidence="3" id="KW-1185">Reference proteome</keyword>
<proteinExistence type="predicted"/>
<feature type="domain" description="DUF6273" evidence="1">
    <location>
        <begin position="152"/>
        <end position="293"/>
    </location>
</feature>
<evidence type="ECO:0000313" key="2">
    <source>
        <dbReference type="EMBL" id="MEE6147262.1"/>
    </source>
</evidence>
<dbReference type="InterPro" id="IPR046240">
    <property type="entry name" value="DUF6273"/>
</dbReference>
<evidence type="ECO:0000259" key="1">
    <source>
        <dbReference type="Pfam" id="PF19789"/>
    </source>
</evidence>
<name>A0ABU7R9I4_9ACTN</name>
<reference evidence="2 3" key="1">
    <citation type="submission" date="2024-01" db="EMBL/GenBank/DDBJ databases">
        <title>Description of Olsenella sp. nov., isolated from pig feces.</title>
        <authorList>
            <person name="Chang Y.-H."/>
        </authorList>
    </citation>
    <scope>NUCLEOTIDE SEQUENCE [LARGE SCALE GENOMIC DNA]</scope>
    <source>
        <strain evidence="2 3">YH-ols2223</strain>
    </source>
</reference>
<dbReference type="PROSITE" id="PS51257">
    <property type="entry name" value="PROKAR_LIPOPROTEIN"/>
    <property type="match status" value="1"/>
</dbReference>
<accession>A0ABU7R9I4</accession>
<sequence>MSSGSGRARAAARVVAGLAALAACACVLYLAASAKGLLPWAQGAQPALDEAQEQPRPTAGPAQARLSDLSWAALREAADRIEAAADGVAAREVARSYGIVEEDGSLTQDTIRADLTNGYSIDVRVIDVLHDDKADGSGKAGLTLMSVGALARGPMNEGPTAEGGWESSHARAWLASDGLALLPDDLRQAIVPVTKLTNNVGDTNAPEEVSATTDELWLFSPKEVCGTVTWETDTYGDDGWGIDESLNQEGYQYLAFAEHGVTATSAGDGFLRLDGSTGRSTWWYRTPQGANWAHSGANDLFYQVMNSGVPKGYGNPDESSAYVVGFCL</sequence>
<dbReference type="Proteomes" id="UP001332931">
    <property type="component" value="Unassembled WGS sequence"/>
</dbReference>